<dbReference type="OrthoDB" id="10603701at2759"/>
<comment type="caution">
    <text evidence="2">The sequence shown here is derived from an EMBL/GenBank/DDBJ whole genome shotgun (WGS) entry which is preliminary data.</text>
</comment>
<dbReference type="STRING" id="188477.A0A433SZ20"/>
<gene>
    <name evidence="2" type="ORF">EGW08_017694</name>
</gene>
<name>A0A433SZ20_ELYCH</name>
<evidence type="ECO:0000313" key="3">
    <source>
        <dbReference type="Proteomes" id="UP000271974"/>
    </source>
</evidence>
<dbReference type="EMBL" id="RQTK01000821">
    <property type="protein sequence ID" value="RUS74546.1"/>
    <property type="molecule type" value="Genomic_DNA"/>
</dbReference>
<proteinExistence type="predicted"/>
<keyword evidence="3" id="KW-1185">Reference proteome</keyword>
<dbReference type="AlphaFoldDB" id="A0A433SZ20"/>
<keyword evidence="1" id="KW-0732">Signal</keyword>
<evidence type="ECO:0000313" key="2">
    <source>
        <dbReference type="EMBL" id="RUS74546.1"/>
    </source>
</evidence>
<sequence>HHWRALSGLVGLASSTTLGPALQTSFLLLLELRAVPVHESEQLGDIFTRLPVKSLCELVDGRRDLQTLVKDSPLSLQANVLGPSHKTAEVTLWLDILTDAKVLWPFFEEGVYNLLGFNFLCDQRGRSHLLLPLL</sequence>
<feature type="signal peptide" evidence="1">
    <location>
        <begin position="1"/>
        <end position="21"/>
    </location>
</feature>
<feature type="chain" id="PRO_5019375851" evidence="1">
    <location>
        <begin position="22"/>
        <end position="134"/>
    </location>
</feature>
<feature type="non-terminal residue" evidence="2">
    <location>
        <position position="1"/>
    </location>
</feature>
<protein>
    <submittedName>
        <fullName evidence="2">Uncharacterized protein</fullName>
    </submittedName>
</protein>
<dbReference type="Proteomes" id="UP000271974">
    <property type="component" value="Unassembled WGS sequence"/>
</dbReference>
<accession>A0A433SZ20</accession>
<organism evidence="2 3">
    <name type="scientific">Elysia chlorotica</name>
    <name type="common">Eastern emerald elysia</name>
    <name type="synonym">Sea slug</name>
    <dbReference type="NCBI Taxonomy" id="188477"/>
    <lineage>
        <taxon>Eukaryota</taxon>
        <taxon>Metazoa</taxon>
        <taxon>Spiralia</taxon>
        <taxon>Lophotrochozoa</taxon>
        <taxon>Mollusca</taxon>
        <taxon>Gastropoda</taxon>
        <taxon>Heterobranchia</taxon>
        <taxon>Euthyneura</taxon>
        <taxon>Panpulmonata</taxon>
        <taxon>Sacoglossa</taxon>
        <taxon>Placobranchoidea</taxon>
        <taxon>Plakobranchidae</taxon>
        <taxon>Elysia</taxon>
    </lineage>
</organism>
<reference evidence="2 3" key="1">
    <citation type="submission" date="2019-01" db="EMBL/GenBank/DDBJ databases">
        <title>A draft genome assembly of the solar-powered sea slug Elysia chlorotica.</title>
        <authorList>
            <person name="Cai H."/>
            <person name="Li Q."/>
            <person name="Fang X."/>
            <person name="Li J."/>
            <person name="Curtis N.E."/>
            <person name="Altenburger A."/>
            <person name="Shibata T."/>
            <person name="Feng M."/>
            <person name="Maeda T."/>
            <person name="Schwartz J.A."/>
            <person name="Shigenobu S."/>
            <person name="Lundholm N."/>
            <person name="Nishiyama T."/>
            <person name="Yang H."/>
            <person name="Hasebe M."/>
            <person name="Li S."/>
            <person name="Pierce S.K."/>
            <person name="Wang J."/>
        </authorList>
    </citation>
    <scope>NUCLEOTIDE SEQUENCE [LARGE SCALE GENOMIC DNA]</scope>
    <source>
        <strain evidence="2">EC2010</strain>
        <tissue evidence="2">Whole organism of an adult</tissue>
    </source>
</reference>
<evidence type="ECO:0000256" key="1">
    <source>
        <dbReference type="SAM" id="SignalP"/>
    </source>
</evidence>